<dbReference type="FunFam" id="3.40.50.300:FF:000641">
    <property type="entry name" value="caseinolytic peptidase B protein homolog isoform X2"/>
    <property type="match status" value="1"/>
</dbReference>
<evidence type="ECO:0000256" key="3">
    <source>
        <dbReference type="PROSITE-ProRule" id="PRU00023"/>
    </source>
</evidence>
<dbReference type="InterPro" id="IPR027417">
    <property type="entry name" value="P-loop_NTPase"/>
</dbReference>
<evidence type="ECO:0000256" key="2">
    <source>
        <dbReference type="ARBA" id="ARBA00022840"/>
    </source>
</evidence>
<gene>
    <name evidence="7" type="primary">CLPB</name>
</gene>
<reference evidence="7" key="1">
    <citation type="submission" date="2025-08" db="UniProtKB">
        <authorList>
            <consortium name="Ensembl"/>
        </authorList>
    </citation>
    <scope>IDENTIFICATION</scope>
</reference>
<dbReference type="Gene3D" id="1.25.40.20">
    <property type="entry name" value="Ankyrin repeat-containing domain"/>
    <property type="match status" value="1"/>
</dbReference>
<keyword evidence="1" id="KW-0547">Nucleotide-binding</keyword>
<dbReference type="GeneTree" id="ENSGT00390000012961"/>
<dbReference type="Gene3D" id="1.10.8.60">
    <property type="match status" value="1"/>
</dbReference>
<feature type="domain" description="Clp ATPase C-terminal" evidence="6">
    <location>
        <begin position="512"/>
        <end position="601"/>
    </location>
</feature>
<organism evidence="7 8">
    <name type="scientific">Monodon monoceros</name>
    <name type="common">Narwhal</name>
    <name type="synonym">Ceratodon monodon</name>
    <dbReference type="NCBI Taxonomy" id="40151"/>
    <lineage>
        <taxon>Eukaryota</taxon>
        <taxon>Metazoa</taxon>
        <taxon>Chordata</taxon>
        <taxon>Craniata</taxon>
        <taxon>Vertebrata</taxon>
        <taxon>Euteleostomi</taxon>
        <taxon>Mammalia</taxon>
        <taxon>Eutheria</taxon>
        <taxon>Laurasiatheria</taxon>
        <taxon>Artiodactyla</taxon>
        <taxon>Whippomorpha</taxon>
        <taxon>Cetacea</taxon>
        <taxon>Odontoceti</taxon>
        <taxon>Monodontidae</taxon>
        <taxon>Monodon</taxon>
    </lineage>
</organism>
<proteinExistence type="predicted"/>
<feature type="compositionally biased region" description="Polar residues" evidence="4">
    <location>
        <begin position="27"/>
        <end position="39"/>
    </location>
</feature>
<dbReference type="InterPro" id="IPR050130">
    <property type="entry name" value="ClpA_ClpB"/>
</dbReference>
<dbReference type="SMART" id="SM00382">
    <property type="entry name" value="AAA"/>
    <property type="match status" value="1"/>
</dbReference>
<evidence type="ECO:0000313" key="7">
    <source>
        <dbReference type="Ensembl" id="ENSMMNP00015025003.1"/>
    </source>
</evidence>
<dbReference type="CDD" id="cd19499">
    <property type="entry name" value="RecA-like_ClpB_Hsp104-like"/>
    <property type="match status" value="1"/>
</dbReference>
<dbReference type="GO" id="GO:0016887">
    <property type="term" value="F:ATP hydrolysis activity"/>
    <property type="evidence" value="ECO:0007669"/>
    <property type="project" value="InterPro"/>
</dbReference>
<dbReference type="InterPro" id="IPR001270">
    <property type="entry name" value="ClpA/B"/>
</dbReference>
<evidence type="ECO:0000259" key="6">
    <source>
        <dbReference type="SMART" id="SM01086"/>
    </source>
</evidence>
<dbReference type="InterPro" id="IPR003593">
    <property type="entry name" value="AAA+_ATPase"/>
</dbReference>
<protein>
    <submittedName>
        <fullName evidence="7">ClpB family mitochondrial disaggregase</fullName>
    </submittedName>
</protein>
<sequence length="648" mass="72381">MLGSLVLRRTAPAPRLLLQLFRSPSLRSRGSATDRSVSTGGRGEPQWLRAAIGGRPGTSSTLLTREGAATGGRQRGGTEIPCLAAATWGRLPSPEDTLPGQDSWNGALNRAGMGVWALATVLVVHCYSKSPSNKDAALVEAVRANNVQEVNSVVQVLLAAGADPNLGDDFSSVYKTAKEQGIHSLEVLVTREDDFNNRLNNRASFKGCTALHYAVLADDYRTVRELLGGGANPLQRNEMGHTPLDYAREGEVMKLLRTSEAKYREKQQKREAEERRRFPLEQRLKEHIIGQESAIATVGAAIRRKENGWYDEEHPLVFLFLGSSGIGKTELAKQTAKYMHKDAKKGFIRLDMSEFQERHEVAKFIGSPPGYIGHEEGGQLTKKLKQCPNAVVLFDEVDKAHPDVLTIMLQLFDEGRLTDGKGKTIDCKDAIFIMTSNVGSDEIAQHALQLRQEALEMSHNRIAENLGDVQTSDKITISKNFKENVIRPILKAHFRRDEFLGRINEIVYFLPFCHSELIQLVNKELNFWAKRAKQRHNITLLWDREVADVLVDGYNVHYGARSIKHEVERRVVNQLAAAYEQDLLPGGCTLRITVEDSDKQLLKSPELPSPQAEKRPPKLRLEIIDKDSKTHRLDIQAPLNPEKVCHTL</sequence>
<keyword evidence="8" id="KW-1185">Reference proteome</keyword>
<dbReference type="PROSITE" id="PS50297">
    <property type="entry name" value="ANK_REP_REGION"/>
    <property type="match status" value="1"/>
</dbReference>
<dbReference type="PANTHER" id="PTHR11638">
    <property type="entry name" value="ATP-DEPENDENT CLP PROTEASE"/>
    <property type="match status" value="1"/>
</dbReference>
<dbReference type="AlphaFoldDB" id="A0A8C6C0V4"/>
<dbReference type="GO" id="GO:0005739">
    <property type="term" value="C:mitochondrion"/>
    <property type="evidence" value="ECO:0007669"/>
    <property type="project" value="TreeGrafter"/>
</dbReference>
<dbReference type="GO" id="GO:0005524">
    <property type="term" value="F:ATP binding"/>
    <property type="evidence" value="ECO:0007669"/>
    <property type="project" value="UniProtKB-KW"/>
</dbReference>
<dbReference type="InterPro" id="IPR036770">
    <property type="entry name" value="Ankyrin_rpt-contain_sf"/>
</dbReference>
<reference evidence="7" key="2">
    <citation type="submission" date="2025-09" db="UniProtKB">
        <authorList>
            <consortium name="Ensembl"/>
        </authorList>
    </citation>
    <scope>IDENTIFICATION</scope>
</reference>
<evidence type="ECO:0000313" key="8">
    <source>
        <dbReference type="Proteomes" id="UP000694561"/>
    </source>
</evidence>
<feature type="repeat" description="ANK" evidence="3">
    <location>
        <begin position="133"/>
        <end position="169"/>
    </location>
</feature>
<feature type="repeat" description="ANK" evidence="3">
    <location>
        <begin position="206"/>
        <end position="238"/>
    </location>
</feature>
<feature type="domain" description="AAA+ ATPase" evidence="5">
    <location>
        <begin position="314"/>
        <end position="454"/>
    </location>
</feature>
<dbReference type="SMART" id="SM00248">
    <property type="entry name" value="ANK"/>
    <property type="match status" value="3"/>
</dbReference>
<dbReference type="SMART" id="SM01086">
    <property type="entry name" value="ClpB_D2-small"/>
    <property type="match status" value="1"/>
</dbReference>
<dbReference type="Ensembl" id="ENSMMNT00015027500.1">
    <property type="protein sequence ID" value="ENSMMNP00015025003.1"/>
    <property type="gene ID" value="ENSMMNG00015018273.1"/>
</dbReference>
<dbReference type="Pfam" id="PF07724">
    <property type="entry name" value="AAA_2"/>
    <property type="match status" value="1"/>
</dbReference>
<dbReference type="Proteomes" id="UP000694561">
    <property type="component" value="Unplaced"/>
</dbReference>
<dbReference type="InterPro" id="IPR003959">
    <property type="entry name" value="ATPase_AAA_core"/>
</dbReference>
<dbReference type="SUPFAM" id="SSF48403">
    <property type="entry name" value="Ankyrin repeat"/>
    <property type="match status" value="1"/>
</dbReference>
<dbReference type="PRINTS" id="PR00300">
    <property type="entry name" value="CLPPROTEASEA"/>
</dbReference>
<dbReference type="Gene3D" id="3.40.50.300">
    <property type="entry name" value="P-loop containing nucleotide triphosphate hydrolases"/>
    <property type="match status" value="1"/>
</dbReference>
<dbReference type="Pfam" id="PF10431">
    <property type="entry name" value="ClpB_D2-small"/>
    <property type="match status" value="1"/>
</dbReference>
<dbReference type="PROSITE" id="PS50088">
    <property type="entry name" value="ANK_REPEAT"/>
    <property type="match status" value="2"/>
</dbReference>
<dbReference type="GO" id="GO:0034605">
    <property type="term" value="P:cellular response to heat"/>
    <property type="evidence" value="ECO:0007669"/>
    <property type="project" value="TreeGrafter"/>
</dbReference>
<keyword evidence="2" id="KW-0067">ATP-binding</keyword>
<name>A0A8C6C0V4_MONMO</name>
<dbReference type="InterPro" id="IPR019489">
    <property type="entry name" value="Clp_ATPase_C"/>
</dbReference>
<accession>A0A8C6C0V4</accession>
<dbReference type="FunFam" id="1.10.8.60:FF:000040">
    <property type="entry name" value="caseinolytic peptidase B protein homolog isoform X1"/>
    <property type="match status" value="1"/>
</dbReference>
<evidence type="ECO:0000259" key="5">
    <source>
        <dbReference type="SMART" id="SM00382"/>
    </source>
</evidence>
<dbReference type="PANTHER" id="PTHR11638:SF93">
    <property type="entry name" value="MITOCHONDRIAL DISAGGREGASE"/>
    <property type="match status" value="1"/>
</dbReference>
<feature type="region of interest" description="Disordered" evidence="4">
    <location>
        <begin position="27"/>
        <end position="61"/>
    </location>
</feature>
<evidence type="ECO:0000256" key="1">
    <source>
        <dbReference type="ARBA" id="ARBA00022741"/>
    </source>
</evidence>
<dbReference type="InterPro" id="IPR002110">
    <property type="entry name" value="Ankyrin_rpt"/>
</dbReference>
<keyword evidence="3" id="KW-0040">ANK repeat</keyword>
<dbReference type="SUPFAM" id="SSF52540">
    <property type="entry name" value="P-loop containing nucleoside triphosphate hydrolases"/>
    <property type="match status" value="1"/>
</dbReference>
<evidence type="ECO:0000256" key="4">
    <source>
        <dbReference type="SAM" id="MobiDB-lite"/>
    </source>
</evidence>
<dbReference type="Pfam" id="PF12796">
    <property type="entry name" value="Ank_2"/>
    <property type="match status" value="1"/>
</dbReference>